<comment type="function">
    <text evidence="1 12">Catalyzes the sequential NAD-dependent oxidations of L-histidinol to L-histidinaldehyde and then to L-histidine.</text>
</comment>
<evidence type="ECO:0000256" key="9">
    <source>
        <dbReference type="ARBA" id="ARBA00023027"/>
    </source>
</evidence>
<evidence type="ECO:0000256" key="6">
    <source>
        <dbReference type="ARBA" id="ARBA00022723"/>
    </source>
</evidence>
<gene>
    <name evidence="12 19" type="primary">hisD</name>
    <name evidence="19" type="ORF">I6H88_00455</name>
</gene>
<evidence type="ECO:0000256" key="5">
    <source>
        <dbReference type="ARBA" id="ARBA00022605"/>
    </source>
</evidence>
<keyword evidence="5 12" id="KW-0028">Amino-acid biosynthesis</keyword>
<dbReference type="InterPro" id="IPR012131">
    <property type="entry name" value="Hstdl_DH"/>
</dbReference>
<keyword evidence="9 12" id="KW-0520">NAD</keyword>
<dbReference type="GO" id="GO:0004399">
    <property type="term" value="F:histidinol dehydrogenase activity"/>
    <property type="evidence" value="ECO:0007669"/>
    <property type="project" value="UniProtKB-UniRule"/>
</dbReference>
<dbReference type="PRINTS" id="PR00083">
    <property type="entry name" value="HOLDHDRGNASE"/>
</dbReference>
<dbReference type="PIRSF" id="PIRSF000099">
    <property type="entry name" value="Histidinol_dh"/>
    <property type="match status" value="1"/>
</dbReference>
<feature type="active site" description="Proton acceptor" evidence="12 14">
    <location>
        <position position="323"/>
    </location>
</feature>
<dbReference type="SUPFAM" id="SSF53720">
    <property type="entry name" value="ALDH-like"/>
    <property type="match status" value="1"/>
</dbReference>
<comment type="similarity">
    <text evidence="3 12 13 18">Belongs to the histidinol dehydrogenase family.</text>
</comment>
<dbReference type="FunFam" id="1.20.5.1300:FF:000002">
    <property type="entry name" value="Histidinol dehydrogenase, chloroplastic"/>
    <property type="match status" value="1"/>
</dbReference>
<sequence>MQTYINPQLSEWNNLIQRPVQKAEDLQNIVLTVFEDIKNEKDKALINYTKKFDKANLTDIKVSSDEINTAIASVSEELRQAIQMAASNIEKFHASQKESKNIIETAEGVNCWREARPIENVGIYIPGGSAPLFSTVLMLGIPAQLAGCKNITLCTPPDENGNINPAILYTANLIGIKNIYKAGGIQAIGAMTFGTETIEKADKIFGPGNQYVTAAKQVAQNFGVAIDMPAGPSEVLVIADTTANPEFVAADLLSQAEHGADSQVILLTTNENILQQTLTQIECQLTQLPRKSIASQALLQSRGIVLGSIEECIAFSNLYAPEHLILAIENTENYTDKITSAGSVFLGNFSCESAGDYASGTNHTLPTNGYARNYSGVSLDSFVKKITFQKVTEKGIQNIGPGIEKMAEAEELFAHKNAVSVRLKSLNSQNNTLIKDEKF</sequence>
<feature type="binding site" evidence="12 17">
    <location>
        <position position="415"/>
    </location>
    <ligand>
        <name>Zn(2+)</name>
        <dbReference type="ChEBI" id="CHEBI:29105"/>
    </ligand>
</feature>
<feature type="binding site" evidence="12 16">
    <location>
        <position position="233"/>
    </location>
    <ligand>
        <name>substrate</name>
    </ligand>
</feature>
<feature type="binding site" evidence="12 16">
    <location>
        <position position="410"/>
    </location>
    <ligand>
        <name>substrate</name>
    </ligand>
</feature>
<dbReference type="Proteomes" id="UP000595426">
    <property type="component" value="Chromosome"/>
</dbReference>
<dbReference type="FunFam" id="3.40.50.1980:FF:000001">
    <property type="entry name" value="Histidinol dehydrogenase"/>
    <property type="match status" value="1"/>
</dbReference>
<dbReference type="Gene3D" id="3.40.50.1980">
    <property type="entry name" value="Nitrogenase molybdenum iron protein domain"/>
    <property type="match status" value="2"/>
</dbReference>
<feature type="binding site" evidence="12 16">
    <location>
        <position position="323"/>
    </location>
    <ligand>
        <name>substrate</name>
    </ligand>
</feature>
<reference evidence="19 20" key="1">
    <citation type="submission" date="2020-12" db="EMBL/GenBank/DDBJ databases">
        <title>FDA dAtabase for Regulatory Grade micrObial Sequences (FDA-ARGOS): Supporting development and validation of Infectious Disease Dx tests.</title>
        <authorList>
            <person name="Kerrigan L."/>
            <person name="Long C."/>
            <person name="Tallon L."/>
            <person name="Sadzewicz L."/>
            <person name="Zhao X."/>
            <person name="Boylan J."/>
            <person name="Ott S."/>
            <person name="Bowen H."/>
            <person name="Vavikolanu K."/>
            <person name="Mehta A."/>
            <person name="Aluvathingal J."/>
            <person name="Nadendla S."/>
            <person name="Yan Y."/>
            <person name="Sichtig H."/>
        </authorList>
    </citation>
    <scope>NUCLEOTIDE SEQUENCE [LARGE SCALE GENOMIC DNA]</scope>
    <source>
        <strain evidence="19 20">FDAARGOS_1031</strain>
    </source>
</reference>
<dbReference type="EMBL" id="CP067018">
    <property type="protein sequence ID" value="QQN59091.1"/>
    <property type="molecule type" value="Genomic_DNA"/>
</dbReference>
<evidence type="ECO:0000256" key="15">
    <source>
        <dbReference type="PIRSR" id="PIRSR000099-2"/>
    </source>
</evidence>
<dbReference type="AlphaFoldDB" id="A0A7T7UZK3"/>
<proteinExistence type="inferred from homology"/>
<comment type="pathway">
    <text evidence="2 12">Amino-acid biosynthesis; L-histidine biosynthesis; L-histidine from 5-phospho-alpha-D-ribose 1-diphosphate: step 9/9.</text>
</comment>
<feature type="binding site" evidence="12 15">
    <location>
        <position position="124"/>
    </location>
    <ligand>
        <name>NAD(+)</name>
        <dbReference type="ChEBI" id="CHEBI:57540"/>
    </ligand>
</feature>
<evidence type="ECO:0000256" key="4">
    <source>
        <dbReference type="ARBA" id="ARBA00012965"/>
    </source>
</evidence>
<evidence type="ECO:0000313" key="19">
    <source>
        <dbReference type="EMBL" id="QQN59091.1"/>
    </source>
</evidence>
<protein>
    <recommendedName>
        <fullName evidence="4 12">Histidinol dehydrogenase</fullName>
        <shortName evidence="12">HDH</shortName>
        <ecNumber evidence="4 12">1.1.1.23</ecNumber>
    </recommendedName>
</protein>
<keyword evidence="20" id="KW-1185">Reference proteome</keyword>
<dbReference type="Pfam" id="PF00815">
    <property type="entry name" value="Histidinol_dh"/>
    <property type="match status" value="1"/>
</dbReference>
<feature type="binding site" evidence="12 16">
    <location>
        <position position="258"/>
    </location>
    <ligand>
        <name>substrate</name>
    </ligand>
</feature>
<evidence type="ECO:0000256" key="18">
    <source>
        <dbReference type="RuleBase" id="RU004175"/>
    </source>
</evidence>
<dbReference type="PROSITE" id="PS00611">
    <property type="entry name" value="HISOL_DEHYDROGENASE"/>
    <property type="match status" value="1"/>
</dbReference>
<evidence type="ECO:0000313" key="20">
    <source>
        <dbReference type="Proteomes" id="UP000595426"/>
    </source>
</evidence>
<accession>A0A7T7UZK3</accession>
<keyword evidence="6 12" id="KW-0479">Metal-binding</keyword>
<feature type="binding site" evidence="12 17">
    <location>
        <position position="356"/>
    </location>
    <ligand>
        <name>Zn(2+)</name>
        <dbReference type="ChEBI" id="CHEBI:29105"/>
    </ligand>
</feature>
<dbReference type="FunFam" id="3.40.50.1980:FF:000002">
    <property type="entry name" value="Histidinol dehydrogenase, chloroplastic"/>
    <property type="match status" value="1"/>
</dbReference>
<dbReference type="KEGG" id="egm:AYC65_10605"/>
<dbReference type="PANTHER" id="PTHR21256">
    <property type="entry name" value="HISTIDINOL DEHYDROGENASE HDH"/>
    <property type="match status" value="1"/>
</dbReference>
<feature type="binding site" evidence="12 15">
    <location>
        <position position="209"/>
    </location>
    <ligand>
        <name>NAD(+)</name>
        <dbReference type="ChEBI" id="CHEBI:57540"/>
    </ligand>
</feature>
<evidence type="ECO:0000256" key="10">
    <source>
        <dbReference type="ARBA" id="ARBA00023102"/>
    </source>
</evidence>
<dbReference type="InterPro" id="IPR022695">
    <property type="entry name" value="Histidinol_DH_monofunct"/>
</dbReference>
<evidence type="ECO:0000256" key="13">
    <source>
        <dbReference type="PIRNR" id="PIRNR000099"/>
    </source>
</evidence>
<evidence type="ECO:0000256" key="1">
    <source>
        <dbReference type="ARBA" id="ARBA00003850"/>
    </source>
</evidence>
<evidence type="ECO:0000256" key="2">
    <source>
        <dbReference type="ARBA" id="ARBA00004940"/>
    </source>
</evidence>
<dbReference type="UniPathway" id="UPA00031">
    <property type="reaction ID" value="UER00014"/>
</dbReference>
<dbReference type="EC" id="1.1.1.23" evidence="4 12"/>
<dbReference type="OrthoDB" id="9805269at2"/>
<keyword evidence="10 12" id="KW-0368">Histidine biosynthesis</keyword>
<dbReference type="RefSeq" id="WP_034869210.1">
    <property type="nucleotide sequence ID" value="NZ_CBCSDR010000001.1"/>
</dbReference>
<dbReference type="GO" id="GO:0000105">
    <property type="term" value="P:L-histidine biosynthetic process"/>
    <property type="evidence" value="ECO:0007669"/>
    <property type="project" value="UniProtKB-UniRule"/>
</dbReference>
<evidence type="ECO:0000256" key="14">
    <source>
        <dbReference type="PIRSR" id="PIRSR000099-1"/>
    </source>
</evidence>
<feature type="binding site" evidence="12 16">
    <location>
        <position position="255"/>
    </location>
    <ligand>
        <name>substrate</name>
    </ligand>
</feature>
<evidence type="ECO:0000256" key="16">
    <source>
        <dbReference type="PIRSR" id="PIRSR000099-3"/>
    </source>
</evidence>
<dbReference type="PANTHER" id="PTHR21256:SF2">
    <property type="entry name" value="HISTIDINE BIOSYNTHESIS TRIFUNCTIONAL PROTEIN"/>
    <property type="match status" value="1"/>
</dbReference>
<feature type="binding site" evidence="12 16">
    <location>
        <position position="356"/>
    </location>
    <ligand>
        <name>substrate</name>
    </ligand>
</feature>
<evidence type="ECO:0000256" key="3">
    <source>
        <dbReference type="ARBA" id="ARBA00010178"/>
    </source>
</evidence>
<keyword evidence="8 12" id="KW-0560">Oxidoreductase</keyword>
<evidence type="ECO:0000256" key="8">
    <source>
        <dbReference type="ARBA" id="ARBA00023002"/>
    </source>
</evidence>
<feature type="active site" description="Proton acceptor" evidence="12 14">
    <location>
        <position position="322"/>
    </location>
</feature>
<dbReference type="GO" id="GO:0005829">
    <property type="term" value="C:cytosol"/>
    <property type="evidence" value="ECO:0007669"/>
    <property type="project" value="TreeGrafter"/>
</dbReference>
<dbReference type="CDD" id="cd06572">
    <property type="entry name" value="Histidinol_dh"/>
    <property type="match status" value="1"/>
</dbReference>
<keyword evidence="7 12" id="KW-0862">Zinc</keyword>
<feature type="binding site" evidence="12 17">
    <location>
        <position position="258"/>
    </location>
    <ligand>
        <name>Zn(2+)</name>
        <dbReference type="ChEBI" id="CHEBI:29105"/>
    </ligand>
</feature>
<comment type="cofactor">
    <cofactor evidence="12 17">
        <name>Zn(2+)</name>
        <dbReference type="ChEBI" id="CHEBI:29105"/>
    </cofactor>
    <text evidence="12 17">Binds 1 zinc ion per subunit.</text>
</comment>
<dbReference type="HAMAP" id="MF_01024">
    <property type="entry name" value="HisD"/>
    <property type="match status" value="1"/>
</dbReference>
<evidence type="ECO:0000256" key="7">
    <source>
        <dbReference type="ARBA" id="ARBA00022833"/>
    </source>
</evidence>
<organism evidence="19 20">
    <name type="scientific">Elizabethkingia bruuniana</name>
    <dbReference type="NCBI Taxonomy" id="1756149"/>
    <lineage>
        <taxon>Bacteria</taxon>
        <taxon>Pseudomonadati</taxon>
        <taxon>Bacteroidota</taxon>
        <taxon>Flavobacteriia</taxon>
        <taxon>Flavobacteriales</taxon>
        <taxon>Weeksellaceae</taxon>
        <taxon>Elizabethkingia</taxon>
    </lineage>
</organism>
<dbReference type="InterPro" id="IPR016161">
    <property type="entry name" value="Ald_DH/histidinol_DH"/>
</dbReference>
<dbReference type="Gene3D" id="1.20.5.1300">
    <property type="match status" value="1"/>
</dbReference>
<dbReference type="GeneID" id="93133358"/>
<dbReference type="InterPro" id="IPR001692">
    <property type="entry name" value="Histidinol_DH_CS"/>
</dbReference>
<dbReference type="GO" id="GO:0008270">
    <property type="term" value="F:zinc ion binding"/>
    <property type="evidence" value="ECO:0007669"/>
    <property type="project" value="UniProtKB-UniRule"/>
</dbReference>
<feature type="binding site" evidence="12 15">
    <location>
        <position position="186"/>
    </location>
    <ligand>
        <name>NAD(+)</name>
        <dbReference type="ChEBI" id="CHEBI:57540"/>
    </ligand>
</feature>
<dbReference type="NCBIfam" id="TIGR00069">
    <property type="entry name" value="hisD"/>
    <property type="match status" value="1"/>
</dbReference>
<evidence type="ECO:0000256" key="11">
    <source>
        <dbReference type="ARBA" id="ARBA00049489"/>
    </source>
</evidence>
<name>A0A7T7UZK3_9FLAO</name>
<evidence type="ECO:0000256" key="17">
    <source>
        <dbReference type="PIRSR" id="PIRSR000099-4"/>
    </source>
</evidence>
<comment type="catalytic activity">
    <reaction evidence="11 12">
        <text>L-histidinol + 2 NAD(+) + H2O = L-histidine + 2 NADH + 3 H(+)</text>
        <dbReference type="Rhea" id="RHEA:20641"/>
        <dbReference type="ChEBI" id="CHEBI:15377"/>
        <dbReference type="ChEBI" id="CHEBI:15378"/>
        <dbReference type="ChEBI" id="CHEBI:57540"/>
        <dbReference type="ChEBI" id="CHEBI:57595"/>
        <dbReference type="ChEBI" id="CHEBI:57699"/>
        <dbReference type="ChEBI" id="CHEBI:57945"/>
        <dbReference type="EC" id="1.1.1.23"/>
    </reaction>
</comment>
<feature type="binding site" evidence="12 16">
    <location>
        <position position="415"/>
    </location>
    <ligand>
        <name>substrate</name>
    </ligand>
</feature>
<evidence type="ECO:0000256" key="12">
    <source>
        <dbReference type="HAMAP-Rule" id="MF_01024"/>
    </source>
</evidence>
<feature type="binding site" evidence="12 17">
    <location>
        <position position="255"/>
    </location>
    <ligand>
        <name>Zn(2+)</name>
        <dbReference type="ChEBI" id="CHEBI:29105"/>
    </ligand>
</feature>
<dbReference type="GO" id="GO:0051287">
    <property type="term" value="F:NAD binding"/>
    <property type="evidence" value="ECO:0007669"/>
    <property type="project" value="InterPro"/>
</dbReference>